<dbReference type="InterPro" id="IPR001492">
    <property type="entry name" value="Flagellin"/>
</dbReference>
<dbReference type="SUPFAM" id="SSF64518">
    <property type="entry name" value="Phase 1 flagellin"/>
    <property type="match status" value="1"/>
</dbReference>
<dbReference type="AlphaFoldDB" id="A4J792"/>
<dbReference type="RefSeq" id="WP_011878743.1">
    <property type="nucleotide sequence ID" value="NC_009253.1"/>
</dbReference>
<dbReference type="eggNOG" id="COG1344">
    <property type="taxonomic scope" value="Bacteria"/>
</dbReference>
<evidence type="ECO:0000313" key="3">
    <source>
        <dbReference type="Proteomes" id="UP000001556"/>
    </source>
</evidence>
<keyword evidence="2" id="KW-0969">Cilium</keyword>
<dbReference type="GO" id="GO:0071973">
    <property type="term" value="P:bacterial-type flagellum-dependent cell motility"/>
    <property type="evidence" value="ECO:0007669"/>
    <property type="project" value="InterPro"/>
</dbReference>
<dbReference type="HOGENOM" id="CLU_024437_2_0_9"/>
<keyword evidence="2" id="KW-0282">Flagellum</keyword>
<protein>
    <submittedName>
        <fullName evidence="2">Flagellar hook-associated protein 3</fullName>
    </submittedName>
</protein>
<dbReference type="Gene3D" id="1.20.1330.10">
    <property type="entry name" value="f41 fragment of flagellin, N-terminal domain"/>
    <property type="match status" value="1"/>
</dbReference>
<dbReference type="NCBIfam" id="TIGR02550">
    <property type="entry name" value="flagell_flgL"/>
    <property type="match status" value="1"/>
</dbReference>
<dbReference type="EMBL" id="CP000612">
    <property type="protein sequence ID" value="ABO50945.1"/>
    <property type="molecule type" value="Genomic_DNA"/>
</dbReference>
<dbReference type="GO" id="GO:0009424">
    <property type="term" value="C:bacterial-type flagellum hook"/>
    <property type="evidence" value="ECO:0007669"/>
    <property type="project" value="InterPro"/>
</dbReference>
<reference evidence="2 3" key="1">
    <citation type="submission" date="2007-03" db="EMBL/GenBank/DDBJ databases">
        <title>Complete sequence of Desulfotomaculum reducens MI-1.</title>
        <authorList>
            <consortium name="US DOE Joint Genome Institute"/>
            <person name="Copeland A."/>
            <person name="Lucas S."/>
            <person name="Lapidus A."/>
            <person name="Barry K."/>
            <person name="Detter J.C."/>
            <person name="Glavina del Rio T."/>
            <person name="Hammon N."/>
            <person name="Israni S."/>
            <person name="Dalin E."/>
            <person name="Tice H."/>
            <person name="Pitluck S."/>
            <person name="Sims D."/>
            <person name="Brettin T."/>
            <person name="Bruce D."/>
            <person name="Han C."/>
            <person name="Tapia R."/>
            <person name="Schmutz J."/>
            <person name="Larimer F."/>
            <person name="Land M."/>
            <person name="Hauser L."/>
            <person name="Kyrpides N."/>
            <person name="Kim E."/>
            <person name="Tebo B.M."/>
            <person name="Richardson P."/>
        </authorList>
    </citation>
    <scope>NUCLEOTIDE SEQUENCE [LARGE SCALE GENOMIC DNA]</scope>
    <source>
        <strain evidence="2 3">MI-1</strain>
    </source>
</reference>
<dbReference type="Proteomes" id="UP000001556">
    <property type="component" value="Chromosome"/>
</dbReference>
<accession>A4J792</accession>
<sequence length="438" mass="47917">MLRVSTSLLGNNLRNYIQNNLQRAAKYQEQSSTGKTINRPSDSPSQISYLMSVNATLISNEQYSRNIKDGLAYLNQSDSALDTMGKLLQDAKVEANKGANGTLTPEDRNAIAEQIDRQIDAMVDMANSALGGKYLFAGRKNGQPPFYRDPDSGEIYYRGDTNLVSREIIFGYSYEVVAAGVADNYITGTVDLSQGKVLKAEDMTFKVALDENNVKEIDLSGYISPGFRKFDDIKNAMQQALDDNFGTQTIAVDDDGKGHIVLQANNDATAFKVLSSDPLDSTKQGHTTFFGGERSVINGVFGKLASSTNPANQLDDPMNPGQKMTKVVGGPFEVLSKLVTNLRNNDSQAVTDSLKDLENAHDDMLKQRVGVGARTRHLEAVQDQLDDQEIKLKSILVDVQGADITKLTIEVAQNQLVHQASLMTASNLLNTSLLQYLK</sequence>
<gene>
    <name evidence="2" type="ordered locus">Dred_2435</name>
</gene>
<organism evidence="2 3">
    <name type="scientific">Desulforamulus reducens (strain ATCC BAA-1160 / DSM 100696 / MI-1)</name>
    <name type="common">Desulfotomaculum reducens</name>
    <dbReference type="NCBI Taxonomy" id="349161"/>
    <lineage>
        <taxon>Bacteria</taxon>
        <taxon>Bacillati</taxon>
        <taxon>Bacillota</taxon>
        <taxon>Clostridia</taxon>
        <taxon>Eubacteriales</taxon>
        <taxon>Peptococcaceae</taxon>
        <taxon>Desulforamulus</taxon>
    </lineage>
</organism>
<feature type="domain" description="Flagellin N-terminal" evidence="1">
    <location>
        <begin position="4"/>
        <end position="139"/>
    </location>
</feature>
<dbReference type="InterPro" id="IPR013384">
    <property type="entry name" value="Flagell_FlgL"/>
</dbReference>
<name>A4J792_DESRM</name>
<proteinExistence type="predicted"/>
<dbReference type="Pfam" id="PF00669">
    <property type="entry name" value="Flagellin_N"/>
    <property type="match status" value="1"/>
</dbReference>
<evidence type="ECO:0000313" key="2">
    <source>
        <dbReference type="EMBL" id="ABO50945.1"/>
    </source>
</evidence>
<dbReference type="KEGG" id="drm:Dred_2435"/>
<dbReference type="InterPro" id="IPR001029">
    <property type="entry name" value="Flagellin_N"/>
</dbReference>
<evidence type="ECO:0000259" key="1">
    <source>
        <dbReference type="Pfam" id="PF00669"/>
    </source>
</evidence>
<dbReference type="OrthoDB" id="9758307at2"/>
<keyword evidence="2" id="KW-0966">Cell projection</keyword>
<dbReference type="GO" id="GO:0005198">
    <property type="term" value="F:structural molecule activity"/>
    <property type="evidence" value="ECO:0007669"/>
    <property type="project" value="InterPro"/>
</dbReference>
<dbReference type="PANTHER" id="PTHR42792">
    <property type="entry name" value="FLAGELLIN"/>
    <property type="match status" value="1"/>
</dbReference>
<dbReference type="STRING" id="349161.Dred_2435"/>
<dbReference type="PANTHER" id="PTHR42792:SF1">
    <property type="entry name" value="FLAGELLAR HOOK-ASSOCIATED PROTEIN 3"/>
    <property type="match status" value="1"/>
</dbReference>
<keyword evidence="3" id="KW-1185">Reference proteome</keyword>